<reference evidence="2 3" key="1">
    <citation type="submission" date="2019-02" db="EMBL/GenBank/DDBJ databases">
        <title>Deep-cultivation of Planctomycetes and their phenomic and genomic characterization uncovers novel biology.</title>
        <authorList>
            <person name="Wiegand S."/>
            <person name="Jogler M."/>
            <person name="Boedeker C."/>
            <person name="Pinto D."/>
            <person name="Vollmers J."/>
            <person name="Rivas-Marin E."/>
            <person name="Kohn T."/>
            <person name="Peeters S.H."/>
            <person name="Heuer A."/>
            <person name="Rast P."/>
            <person name="Oberbeckmann S."/>
            <person name="Bunk B."/>
            <person name="Jeske O."/>
            <person name="Meyerdierks A."/>
            <person name="Storesund J.E."/>
            <person name="Kallscheuer N."/>
            <person name="Luecker S."/>
            <person name="Lage O.M."/>
            <person name="Pohl T."/>
            <person name="Merkel B.J."/>
            <person name="Hornburger P."/>
            <person name="Mueller R.-W."/>
            <person name="Bruemmer F."/>
            <person name="Labrenz M."/>
            <person name="Spormann A.M."/>
            <person name="Op den Camp H."/>
            <person name="Overmann J."/>
            <person name="Amann R."/>
            <person name="Jetten M.S.M."/>
            <person name="Mascher T."/>
            <person name="Medema M.H."/>
            <person name="Devos D.P."/>
            <person name="Kaster A.-K."/>
            <person name="Ovreas L."/>
            <person name="Rohde M."/>
            <person name="Galperin M.Y."/>
            <person name="Jogler C."/>
        </authorList>
    </citation>
    <scope>NUCLEOTIDE SEQUENCE [LARGE SCALE GENOMIC DNA]</scope>
    <source>
        <strain evidence="2 3">HG15A2</strain>
    </source>
</reference>
<organism evidence="2 3">
    <name type="scientific">Adhaeretor mobilis</name>
    <dbReference type="NCBI Taxonomy" id="1930276"/>
    <lineage>
        <taxon>Bacteria</taxon>
        <taxon>Pseudomonadati</taxon>
        <taxon>Planctomycetota</taxon>
        <taxon>Planctomycetia</taxon>
        <taxon>Pirellulales</taxon>
        <taxon>Lacipirellulaceae</taxon>
        <taxon>Adhaeretor</taxon>
    </lineage>
</organism>
<keyword evidence="1" id="KW-0732">Signal</keyword>
<proteinExistence type="predicted"/>
<gene>
    <name evidence="2" type="ORF">HG15A2_44590</name>
</gene>
<keyword evidence="3" id="KW-1185">Reference proteome</keyword>
<feature type="signal peptide" evidence="1">
    <location>
        <begin position="1"/>
        <end position="25"/>
    </location>
</feature>
<evidence type="ECO:0000313" key="3">
    <source>
        <dbReference type="Proteomes" id="UP000319852"/>
    </source>
</evidence>
<dbReference type="RefSeq" id="WP_145063080.1">
    <property type="nucleotide sequence ID" value="NZ_CP036263.1"/>
</dbReference>
<dbReference type="KEGG" id="amob:HG15A2_44590"/>
<name>A0A517N1V5_9BACT</name>
<dbReference type="Proteomes" id="UP000319852">
    <property type="component" value="Chromosome"/>
</dbReference>
<dbReference type="OrthoDB" id="286482at2"/>
<protein>
    <submittedName>
        <fullName evidence="2">Uncharacterized protein</fullName>
    </submittedName>
</protein>
<evidence type="ECO:0000313" key="2">
    <source>
        <dbReference type="EMBL" id="QDT01117.1"/>
    </source>
</evidence>
<dbReference type="EMBL" id="CP036263">
    <property type="protein sequence ID" value="QDT01117.1"/>
    <property type="molecule type" value="Genomic_DNA"/>
</dbReference>
<evidence type="ECO:0000256" key="1">
    <source>
        <dbReference type="SAM" id="SignalP"/>
    </source>
</evidence>
<accession>A0A517N1V5</accession>
<sequence precursor="true">MNLRVIMLAVTTTLILTLAVSPSAAATQPVASFADIQFWIGSGTNRTALAIDFNGQTPTDEALVWGYRWDGTATGSDLFQEVVAADSQLFAKLVAIPPEGEAIIGIGYDANNDQQFAITGGATFDELGIFHSPSVSDAETSLDEQDLYAEGWFLGYWHLGTQADDPAGTWSSSQTSIGALPLVDGSYVGLAFTTDTESTGAFPENLVSAALPQLSSGDFNGDHLVDGLDFSIWQTGLADSTSLTAWQAHYGQAKNRVLAVPEPSSGILALTMLVVTVSTRHRTPKRTSH</sequence>
<dbReference type="AlphaFoldDB" id="A0A517N1V5"/>
<feature type="chain" id="PRO_5022196210" evidence="1">
    <location>
        <begin position="26"/>
        <end position="289"/>
    </location>
</feature>